<organism evidence="6 7">
    <name type="scientific">Longibacter salinarum</name>
    <dbReference type="NCBI Taxonomy" id="1850348"/>
    <lineage>
        <taxon>Bacteria</taxon>
        <taxon>Pseudomonadati</taxon>
        <taxon>Rhodothermota</taxon>
        <taxon>Rhodothermia</taxon>
        <taxon>Rhodothermales</taxon>
        <taxon>Salisaetaceae</taxon>
        <taxon>Longibacter</taxon>
    </lineage>
</organism>
<evidence type="ECO:0000256" key="2">
    <source>
        <dbReference type="ARBA" id="ARBA00022692"/>
    </source>
</evidence>
<keyword evidence="2" id="KW-0812">Transmembrane</keyword>
<reference evidence="6 7" key="1">
    <citation type="submission" date="2017-10" db="EMBL/GenBank/DDBJ databases">
        <title>Draft genome of Longibacter Salinarum.</title>
        <authorList>
            <person name="Goh K.M."/>
            <person name="Shamsir M.S."/>
            <person name="Lim S.W."/>
        </authorList>
    </citation>
    <scope>NUCLEOTIDE SEQUENCE [LARGE SCALE GENOMIC DNA]</scope>
    <source>
        <strain evidence="6 7">KCTC 52045</strain>
    </source>
</reference>
<keyword evidence="4" id="KW-0472">Membrane</keyword>
<feature type="domain" description="TonB C-terminal" evidence="5">
    <location>
        <begin position="61"/>
        <end position="156"/>
    </location>
</feature>
<gene>
    <name evidence="6" type="ORF">CRI94_06695</name>
</gene>
<evidence type="ECO:0000313" key="7">
    <source>
        <dbReference type="Proteomes" id="UP000220102"/>
    </source>
</evidence>
<comment type="subcellular location">
    <subcellularLocation>
        <location evidence="1">Membrane</location>
        <topology evidence="1">Single-pass membrane protein</topology>
    </subcellularLocation>
</comment>
<proteinExistence type="predicted"/>
<dbReference type="Pfam" id="PF03544">
    <property type="entry name" value="TonB_C"/>
    <property type="match status" value="1"/>
</dbReference>
<dbReference type="GO" id="GO:0055085">
    <property type="term" value="P:transmembrane transport"/>
    <property type="evidence" value="ECO:0007669"/>
    <property type="project" value="InterPro"/>
</dbReference>
<evidence type="ECO:0000313" key="6">
    <source>
        <dbReference type="EMBL" id="PEN13756.1"/>
    </source>
</evidence>
<dbReference type="InterPro" id="IPR006260">
    <property type="entry name" value="TonB/TolA_C"/>
</dbReference>
<name>A0A2A8CYN7_9BACT</name>
<evidence type="ECO:0000256" key="4">
    <source>
        <dbReference type="ARBA" id="ARBA00023136"/>
    </source>
</evidence>
<protein>
    <recommendedName>
        <fullName evidence="5">TonB C-terminal domain-containing protein</fullName>
    </recommendedName>
</protein>
<evidence type="ECO:0000256" key="3">
    <source>
        <dbReference type="ARBA" id="ARBA00022989"/>
    </source>
</evidence>
<dbReference type="PROSITE" id="PS52015">
    <property type="entry name" value="TONB_CTD"/>
    <property type="match status" value="1"/>
</dbReference>
<dbReference type="GO" id="GO:0016020">
    <property type="term" value="C:membrane"/>
    <property type="evidence" value="ECO:0007669"/>
    <property type="project" value="UniProtKB-SubCell"/>
</dbReference>
<dbReference type="SUPFAM" id="SSF74653">
    <property type="entry name" value="TolA/TonB C-terminal domain"/>
    <property type="match status" value="1"/>
</dbReference>
<dbReference type="InterPro" id="IPR037682">
    <property type="entry name" value="TonB_C"/>
</dbReference>
<accession>A0A2A8CYN7</accession>
<dbReference type="RefSeq" id="WP_098074919.1">
    <property type="nucleotide sequence ID" value="NZ_PDEQ01000003.1"/>
</dbReference>
<dbReference type="EMBL" id="PDEQ01000003">
    <property type="protein sequence ID" value="PEN13756.1"/>
    <property type="molecule type" value="Genomic_DNA"/>
</dbReference>
<comment type="caution">
    <text evidence="6">The sequence shown here is derived from an EMBL/GenBank/DDBJ whole genome shotgun (WGS) entry which is preliminary data.</text>
</comment>
<dbReference type="OrthoDB" id="1039448at2"/>
<keyword evidence="3" id="KW-1133">Transmembrane helix</keyword>
<evidence type="ECO:0000259" key="5">
    <source>
        <dbReference type="PROSITE" id="PS52015"/>
    </source>
</evidence>
<evidence type="ECO:0000256" key="1">
    <source>
        <dbReference type="ARBA" id="ARBA00004167"/>
    </source>
</evidence>
<keyword evidence="7" id="KW-1185">Reference proteome</keyword>
<sequence>MMSPSSSNLALPVAATSRRTVISFLIASAAALTLVLSACGGSKKTAEGLEMYIADSVDTPPKIIGGMNKVYELTTYPQDAQEVDAYGTVWVRGIVTVRGHATRLRIVQGGHRSLERVALDVVSQLTFEPAKIDKGPVPSEVEIPVTFPPPKPEDES</sequence>
<dbReference type="AlphaFoldDB" id="A0A2A8CYN7"/>
<dbReference type="NCBIfam" id="TIGR01352">
    <property type="entry name" value="tonB_Cterm"/>
    <property type="match status" value="1"/>
</dbReference>
<dbReference type="Proteomes" id="UP000220102">
    <property type="component" value="Unassembled WGS sequence"/>
</dbReference>
<dbReference type="Gene3D" id="3.30.1150.10">
    <property type="match status" value="1"/>
</dbReference>